<evidence type="ECO:0000256" key="5">
    <source>
        <dbReference type="ARBA" id="ARBA00022801"/>
    </source>
</evidence>
<evidence type="ECO:0000313" key="13">
    <source>
        <dbReference type="EMBL" id="ERL93145.1"/>
    </source>
</evidence>
<dbReference type="OrthoDB" id="6039950at2759"/>
<keyword evidence="7" id="KW-0326">Glycosidase</keyword>
<keyword evidence="6" id="KW-0325">Glycoprotein</keyword>
<keyword evidence="5" id="KW-0378">Hydrolase</keyword>
<keyword evidence="4 10" id="KW-0732">Signal</keyword>
<evidence type="ECO:0000256" key="7">
    <source>
        <dbReference type="ARBA" id="ARBA00023295"/>
    </source>
</evidence>
<dbReference type="Pfam" id="PF16757">
    <property type="entry name" value="Fucosidase_C"/>
    <property type="match status" value="2"/>
</dbReference>
<evidence type="ECO:0000256" key="8">
    <source>
        <dbReference type="ARBA" id="ARBA00074133"/>
    </source>
</evidence>
<organism evidence="13 14">
    <name type="scientific">Dendroctonus ponderosae</name>
    <name type="common">Mountain pine beetle</name>
    <dbReference type="NCBI Taxonomy" id="77166"/>
    <lineage>
        <taxon>Eukaryota</taxon>
        <taxon>Metazoa</taxon>
        <taxon>Ecdysozoa</taxon>
        <taxon>Arthropoda</taxon>
        <taxon>Hexapoda</taxon>
        <taxon>Insecta</taxon>
        <taxon>Pterygota</taxon>
        <taxon>Neoptera</taxon>
        <taxon>Endopterygota</taxon>
        <taxon>Coleoptera</taxon>
        <taxon>Polyphaga</taxon>
        <taxon>Cucujiformia</taxon>
        <taxon>Curculionidae</taxon>
        <taxon>Scolytinae</taxon>
        <taxon>Dendroctonus</taxon>
    </lineage>
</organism>
<reference evidence="13 14" key="1">
    <citation type="journal article" date="2013" name="Genome Biol.">
        <title>Draft genome of the mountain pine beetle, Dendroctonus ponderosae Hopkins, a major forest pest.</title>
        <authorList>
            <person name="Keeling C.I."/>
            <person name="Yuen M.M."/>
            <person name="Liao N.Y."/>
            <person name="Docking T.R."/>
            <person name="Chan S.K."/>
            <person name="Taylor G.A."/>
            <person name="Palmquist D.L."/>
            <person name="Jackman S.D."/>
            <person name="Nguyen A."/>
            <person name="Li M."/>
            <person name="Henderson H."/>
            <person name="Janes J.K."/>
            <person name="Zhao Y."/>
            <person name="Pandoh P."/>
            <person name="Moore R."/>
            <person name="Sperling F.A."/>
            <person name="Huber D.P."/>
            <person name="Birol I."/>
            <person name="Jones S.J."/>
            <person name="Bohlmann J."/>
        </authorList>
    </citation>
    <scope>NUCLEOTIDE SEQUENCE</scope>
</reference>
<dbReference type="Gene3D" id="3.20.20.80">
    <property type="entry name" value="Glycosidases"/>
    <property type="match status" value="2"/>
</dbReference>
<dbReference type="Gene3D" id="2.60.40.1180">
    <property type="entry name" value="Golgi alpha-mannosidase II"/>
    <property type="match status" value="2"/>
</dbReference>
<feature type="domain" description="Alpha-L-fucosidase C-terminal" evidence="12">
    <location>
        <begin position="794"/>
        <end position="878"/>
    </location>
</feature>
<dbReference type="SUPFAM" id="SSF51445">
    <property type="entry name" value="(Trans)glycosidases"/>
    <property type="match status" value="2"/>
</dbReference>
<dbReference type="FunFam" id="3.20.20.80:FF:000027">
    <property type="entry name" value="Alpha-L-fucosidase"/>
    <property type="match status" value="2"/>
</dbReference>
<evidence type="ECO:0000256" key="9">
    <source>
        <dbReference type="ARBA" id="ARBA00081661"/>
    </source>
</evidence>
<dbReference type="InterPro" id="IPR031919">
    <property type="entry name" value="Fucosidase_C"/>
</dbReference>
<feature type="domain" description="Alpha-L-fucosidase C-terminal" evidence="12">
    <location>
        <begin position="366"/>
        <end position="446"/>
    </location>
</feature>
<evidence type="ECO:0000256" key="1">
    <source>
        <dbReference type="ARBA" id="ARBA00004071"/>
    </source>
</evidence>
<dbReference type="GO" id="GO:0006004">
    <property type="term" value="P:fucose metabolic process"/>
    <property type="evidence" value="ECO:0007669"/>
    <property type="project" value="InterPro"/>
</dbReference>
<comment type="function">
    <text evidence="1">Alpha-L-fucosidase is responsible for hydrolyzing the alpha-1,6-linked fucose joined to the reducing-end N-acetylglucosamine of the carbohydrate moieties of glycoproteins.</text>
</comment>
<evidence type="ECO:0000256" key="2">
    <source>
        <dbReference type="ARBA" id="ARBA00007951"/>
    </source>
</evidence>
<dbReference type="GO" id="GO:0016139">
    <property type="term" value="P:glycoside catabolic process"/>
    <property type="evidence" value="ECO:0007669"/>
    <property type="project" value="TreeGrafter"/>
</dbReference>
<dbReference type="PANTHER" id="PTHR10030:SF37">
    <property type="entry name" value="ALPHA-L-FUCOSIDASE-RELATED"/>
    <property type="match status" value="1"/>
</dbReference>
<evidence type="ECO:0000256" key="4">
    <source>
        <dbReference type="ARBA" id="ARBA00022729"/>
    </source>
</evidence>
<dbReference type="PANTHER" id="PTHR10030">
    <property type="entry name" value="ALPHA-L-FUCOSIDASE"/>
    <property type="match status" value="1"/>
</dbReference>
<dbReference type="Proteomes" id="UP000030742">
    <property type="component" value="Unassembled WGS sequence"/>
</dbReference>
<gene>
    <name evidence="13" type="ORF">D910_10444</name>
</gene>
<evidence type="ECO:0000256" key="3">
    <source>
        <dbReference type="ARBA" id="ARBA00012662"/>
    </source>
</evidence>
<comment type="similarity">
    <text evidence="2">Belongs to the glycosyl hydrolase 29 family.</text>
</comment>
<dbReference type="EC" id="3.2.1.51" evidence="3"/>
<dbReference type="GO" id="GO:0004560">
    <property type="term" value="F:alpha-L-fucosidase activity"/>
    <property type="evidence" value="ECO:0007669"/>
    <property type="project" value="UniProtKB-EC"/>
</dbReference>
<feature type="chain" id="PRO_5004656744" description="Putative alpha-L-fucosidase" evidence="10">
    <location>
        <begin position="21"/>
        <end position="881"/>
    </location>
</feature>
<protein>
    <recommendedName>
        <fullName evidence="8">Putative alpha-L-fucosidase</fullName>
        <ecNumber evidence="3">3.2.1.51</ecNumber>
    </recommendedName>
    <alternativeName>
        <fullName evidence="9">Alpha-L-fucoside fucohydrolase</fullName>
    </alternativeName>
</protein>
<dbReference type="PRINTS" id="PR00741">
    <property type="entry name" value="GLHYDRLASE29"/>
</dbReference>
<evidence type="ECO:0000313" key="14">
    <source>
        <dbReference type="Proteomes" id="UP000030742"/>
    </source>
</evidence>
<evidence type="ECO:0000256" key="6">
    <source>
        <dbReference type="ARBA" id="ARBA00023180"/>
    </source>
</evidence>
<dbReference type="InterPro" id="IPR016286">
    <property type="entry name" value="FUC_metazoa-typ"/>
</dbReference>
<dbReference type="GO" id="GO:0005764">
    <property type="term" value="C:lysosome"/>
    <property type="evidence" value="ECO:0007669"/>
    <property type="project" value="TreeGrafter"/>
</dbReference>
<feature type="domain" description="Glycoside hydrolase family 29 N-terminal" evidence="11">
    <location>
        <begin position="465"/>
        <end position="783"/>
    </location>
</feature>
<accession>U4USR7</accession>
<dbReference type="AlphaFoldDB" id="U4USR7"/>
<dbReference type="EMBL" id="KB632347">
    <property type="protein sequence ID" value="ERL93145.1"/>
    <property type="molecule type" value="Genomic_DNA"/>
</dbReference>
<dbReference type="InterPro" id="IPR000933">
    <property type="entry name" value="Glyco_hydro_29"/>
</dbReference>
<dbReference type="Pfam" id="PF01120">
    <property type="entry name" value="Alpha_L_fucos"/>
    <property type="match status" value="2"/>
</dbReference>
<evidence type="ECO:0000259" key="12">
    <source>
        <dbReference type="Pfam" id="PF16757"/>
    </source>
</evidence>
<evidence type="ECO:0000256" key="10">
    <source>
        <dbReference type="SAM" id="SignalP"/>
    </source>
</evidence>
<dbReference type="InterPro" id="IPR057739">
    <property type="entry name" value="Glyco_hydro_29_N"/>
</dbReference>
<proteinExistence type="inferred from homology"/>
<feature type="signal peptide" evidence="10">
    <location>
        <begin position="1"/>
        <end position="20"/>
    </location>
</feature>
<sequence length="881" mass="101466">MKTGVFFATLWLFWLHLAWGTKYEPNWKSLDKRPLPDWFDKAKIGIFLHWGVFSVPSFGSEWFWSEWQSNSSARINSYMKANYPPNFTYQDFAKDFSAEFFNSSQWADLFKRAGANYVVLTSKHHEGFTLWPSEYSFSWNAKDIGPHRDLLGDLGNAVKRAGLKFGVYHSLFEWFNPIYLADKRRNFTTQKFVDNKVLLEMKELVSNYKPWVIWSDGDWEADDTYWRSTDFLAWFGLYNESPVKDQVVVNDRWGRGTTCIHGDFINCHDRYNPGKLQRKKWENAMTLDRESWGFRRNADLSDYLTPHQLLSVLAQTISCGGNLLINLGPTKEGTIAPIFQDRLTQLGAWLRINGEAIYNSRPWIVQNDTVNPQVWYTSGNNAVYAIDLEWPLDNKVILGGAVSLFKSPDTAVSLLGNLGKLKWVMNSRRVEVHLPDKATAKSEGAWGKMWHSPLLLPLLLGVVGAEYLPTWESLDTRPLPSWFDEAKIGIFVHWGVYSVPSFDSEWFCKDWKTNSSEKISRFLEENFPPGFSYQEFARDFTAEFFNATQWADIFAKSGAKYVVLTSKHHEGFTLWPSKYTYRELGEAVRSANLTYGLYHSLFEWFHPLYLADQANNYTTQEFVTSKIIPELKELVLAYQPAILWSDGSKGASGSYWQSREFLAWLYNESPVKDWVVSNDRWGDETPCAHGDFYTCNDRYDPGVLQEKKWENAMTIDRDSWGYRRNARLADYLTPLDLLTALARTISCGGNLLINIGPSKEGTINPIFEERLTQLGNWLSLNGEAIYSSRPWTVQNDSVNPSVWYTTRDHVVYAITLEWPQEDRVILGSASELFGSLDTTVTLLGNNEELEWIWELDQIKVQLPNKAQVASETAWVLKIVAG</sequence>
<evidence type="ECO:0000259" key="11">
    <source>
        <dbReference type="Pfam" id="PF01120"/>
    </source>
</evidence>
<name>U4USR7_DENPD</name>
<dbReference type="SMART" id="SM00812">
    <property type="entry name" value="Alpha_L_fucos"/>
    <property type="match status" value="2"/>
</dbReference>
<dbReference type="InterPro" id="IPR017853">
    <property type="entry name" value="GH"/>
</dbReference>
<feature type="domain" description="Glycoside hydrolase family 29 N-terminal" evidence="11">
    <location>
        <begin position="21"/>
        <end position="355"/>
    </location>
</feature>
<dbReference type="InterPro" id="IPR013780">
    <property type="entry name" value="Glyco_hydro_b"/>
</dbReference>